<proteinExistence type="predicted"/>
<dbReference type="RefSeq" id="XP_040715284.1">
    <property type="nucleotide sequence ID" value="XM_040865281.1"/>
</dbReference>
<dbReference type="GeneID" id="63781493"/>
<dbReference type="Gene3D" id="2.60.40.1210">
    <property type="entry name" value="Cellobiose dehydrogenase, cytochrome domain"/>
    <property type="match status" value="1"/>
</dbReference>
<organism evidence="2 3">
    <name type="scientific">Pseudomassariella vexata</name>
    <dbReference type="NCBI Taxonomy" id="1141098"/>
    <lineage>
        <taxon>Eukaryota</taxon>
        <taxon>Fungi</taxon>
        <taxon>Dikarya</taxon>
        <taxon>Ascomycota</taxon>
        <taxon>Pezizomycotina</taxon>
        <taxon>Sordariomycetes</taxon>
        <taxon>Xylariomycetidae</taxon>
        <taxon>Amphisphaeriales</taxon>
        <taxon>Pseudomassariaceae</taxon>
        <taxon>Pseudomassariella</taxon>
    </lineage>
</organism>
<sequence>MRLSSIAAGFGLASIAQSESTSYTDTETGITFQSYTSDDVSFRVALPEVTTGAFDVILQIDAPATIGWVGWAWAGTMTYNPLTLIWPNGDDIVHASRMAFGYYVPDPYPNATYTVLKGTGTSGGRVKFTALCSGCTTWADFEGNPTTIDASQPAPFAFAFSQTPPETPADPVSAFGIHDLVGHWNHDLPAAKSADFQSWVAANGGTGSNGTFVVSPKLRASRGALGL</sequence>
<dbReference type="OrthoDB" id="413885at2759"/>
<dbReference type="SUPFAM" id="SSF49344">
    <property type="entry name" value="CBD9-like"/>
    <property type="match status" value="1"/>
</dbReference>
<dbReference type="EMBL" id="MCFJ01000007">
    <property type="protein sequence ID" value="ORY63870.1"/>
    <property type="molecule type" value="Genomic_DNA"/>
</dbReference>
<gene>
    <name evidence="2" type="ORF">BCR38DRAFT_524025</name>
</gene>
<dbReference type="STRING" id="1141098.A0A1Y2DX49"/>
<dbReference type="CDD" id="cd09630">
    <property type="entry name" value="CDH_like_cytochrome"/>
    <property type="match status" value="1"/>
</dbReference>
<dbReference type="AlphaFoldDB" id="A0A1Y2DX49"/>
<accession>A0A1Y2DX49</accession>
<comment type="caution">
    <text evidence="2">The sequence shown here is derived from an EMBL/GenBank/DDBJ whole genome shotgun (WGS) entry which is preliminary data.</text>
</comment>
<dbReference type="InParanoid" id="A0A1Y2DX49"/>
<dbReference type="PANTHER" id="PTHR47797">
    <property type="entry name" value="DEHYDROGENASE, PUTATIVE (AFU_ORTHOLOGUE AFUA_8G05805)-RELATED"/>
    <property type="match status" value="1"/>
</dbReference>
<evidence type="ECO:0000313" key="3">
    <source>
        <dbReference type="Proteomes" id="UP000193689"/>
    </source>
</evidence>
<evidence type="ECO:0000259" key="1">
    <source>
        <dbReference type="Pfam" id="PF16010"/>
    </source>
</evidence>
<reference evidence="2 3" key="1">
    <citation type="submission" date="2016-07" db="EMBL/GenBank/DDBJ databases">
        <title>Pervasive Adenine N6-methylation of Active Genes in Fungi.</title>
        <authorList>
            <consortium name="DOE Joint Genome Institute"/>
            <person name="Mondo S.J."/>
            <person name="Dannebaum R.O."/>
            <person name="Kuo R.C."/>
            <person name="Labutti K."/>
            <person name="Haridas S."/>
            <person name="Kuo A."/>
            <person name="Salamov A."/>
            <person name="Ahrendt S.R."/>
            <person name="Lipzen A."/>
            <person name="Sullivan W."/>
            <person name="Andreopoulos W.B."/>
            <person name="Clum A."/>
            <person name="Lindquist E."/>
            <person name="Daum C."/>
            <person name="Ramamoorthy G.K."/>
            <person name="Gryganskyi A."/>
            <person name="Culley D."/>
            <person name="Magnuson J.K."/>
            <person name="James T.Y."/>
            <person name="O'Malley M.A."/>
            <person name="Stajich J.E."/>
            <person name="Spatafora J.W."/>
            <person name="Visel A."/>
            <person name="Grigoriev I.V."/>
        </authorList>
    </citation>
    <scope>NUCLEOTIDE SEQUENCE [LARGE SCALE GENOMIC DNA]</scope>
    <source>
        <strain evidence="2 3">CBS 129021</strain>
    </source>
</reference>
<protein>
    <recommendedName>
        <fullName evidence="1">Cellobiose dehydrogenase-like cytochrome domain-containing protein</fullName>
    </recommendedName>
</protein>
<name>A0A1Y2DX49_9PEZI</name>
<dbReference type="InterPro" id="IPR015920">
    <property type="entry name" value="Cellobiose_DH-like_cyt"/>
</dbReference>
<evidence type="ECO:0000313" key="2">
    <source>
        <dbReference type="EMBL" id="ORY63870.1"/>
    </source>
</evidence>
<dbReference type="PANTHER" id="PTHR47797:SF5">
    <property type="entry name" value="CELLOBIOSE DEHYDROGENASE CYTOCHROME DOMAIN-CONTAINING PROTEIN"/>
    <property type="match status" value="1"/>
</dbReference>
<dbReference type="Proteomes" id="UP000193689">
    <property type="component" value="Unassembled WGS sequence"/>
</dbReference>
<feature type="domain" description="Cellobiose dehydrogenase-like cytochrome" evidence="1">
    <location>
        <begin position="23"/>
        <end position="197"/>
    </location>
</feature>
<keyword evidence="3" id="KW-1185">Reference proteome</keyword>
<dbReference type="Pfam" id="PF16010">
    <property type="entry name" value="CDH-cyt"/>
    <property type="match status" value="1"/>
</dbReference>